<dbReference type="SMART" id="SM00448">
    <property type="entry name" value="REC"/>
    <property type="match status" value="1"/>
</dbReference>
<name>A0A6S6R0Y9_9FIRM</name>
<dbReference type="Gene3D" id="2.40.50.1020">
    <property type="entry name" value="LytTr DNA-binding domain"/>
    <property type="match status" value="1"/>
</dbReference>
<keyword evidence="4" id="KW-0238">DNA-binding</keyword>
<dbReference type="Pfam" id="PF04397">
    <property type="entry name" value="LytTR"/>
    <property type="match status" value="1"/>
</dbReference>
<dbReference type="AlphaFoldDB" id="A0A6S6R0Y9"/>
<dbReference type="PANTHER" id="PTHR37299:SF1">
    <property type="entry name" value="STAGE 0 SPORULATION PROTEIN A HOMOLOG"/>
    <property type="match status" value="1"/>
</dbReference>
<keyword evidence="5" id="KW-1185">Reference proteome</keyword>
<protein>
    <recommendedName>
        <fullName evidence="1">Stage 0 sporulation protein A homolog</fullName>
    </recommendedName>
</protein>
<sequence>MIRIAICDTDSKICGQVKDILNVAEIRLMNHFCIEDFWSGKDLYEVLLDGEYFDIIFLETDLQIMSGIEIGRSIRCEMKNETTQLVFISENDKNAMQLLSVRALDLIIKPVSEKKINTVLEKAINSIRDFKNLFLYKKRFTIYNVLLDDILYFESSNREVNIITNNYTDTFYDKLSNISSKLHYFIKIHKSYLINPNHILKSEYSKIQMSNGVLLPISRKNRIDVRNILNRIGLDNNYIF</sequence>
<dbReference type="SUPFAM" id="SSF52172">
    <property type="entry name" value="CheY-like"/>
    <property type="match status" value="1"/>
</dbReference>
<dbReference type="InterPro" id="IPR046947">
    <property type="entry name" value="LytR-like"/>
</dbReference>
<organism evidence="4 5">
    <name type="scientific">Anaerocolumna cellulosilytica</name>
    <dbReference type="NCBI Taxonomy" id="433286"/>
    <lineage>
        <taxon>Bacteria</taxon>
        <taxon>Bacillati</taxon>
        <taxon>Bacillota</taxon>
        <taxon>Clostridia</taxon>
        <taxon>Lachnospirales</taxon>
        <taxon>Lachnospiraceae</taxon>
        <taxon>Anaerocolumna</taxon>
    </lineage>
</organism>
<dbReference type="GO" id="GO:0000156">
    <property type="term" value="F:phosphorelay response regulator activity"/>
    <property type="evidence" value="ECO:0007669"/>
    <property type="project" value="InterPro"/>
</dbReference>
<reference evidence="4 5" key="1">
    <citation type="journal article" date="2016" name="Int. J. Syst. Evol. Microbiol.">
        <title>Descriptions of Anaerotaenia torta gen. nov., sp. nov. and Anaerocolumna cellulosilytica gen. nov., sp. nov. isolated from a methanogenic reactor of cattle waste.</title>
        <authorList>
            <person name="Uek A."/>
            <person name="Ohtaki Y."/>
            <person name="Kaku N."/>
            <person name="Ueki K."/>
        </authorList>
    </citation>
    <scope>NUCLEOTIDE SEQUENCE [LARGE SCALE GENOMIC DNA]</scope>
    <source>
        <strain evidence="4 5">SN021</strain>
    </source>
</reference>
<dbReference type="InterPro" id="IPR001789">
    <property type="entry name" value="Sig_transdc_resp-reg_receiver"/>
</dbReference>
<dbReference type="Pfam" id="PF00072">
    <property type="entry name" value="Response_reg"/>
    <property type="match status" value="1"/>
</dbReference>
<dbReference type="Proteomes" id="UP000515561">
    <property type="component" value="Chromosome"/>
</dbReference>
<dbReference type="GO" id="GO:0003677">
    <property type="term" value="F:DNA binding"/>
    <property type="evidence" value="ECO:0007669"/>
    <property type="project" value="UniProtKB-KW"/>
</dbReference>
<evidence type="ECO:0000256" key="2">
    <source>
        <dbReference type="ARBA" id="ARBA00024867"/>
    </source>
</evidence>
<dbReference type="InterPro" id="IPR007492">
    <property type="entry name" value="LytTR_DNA-bd_dom"/>
</dbReference>
<dbReference type="Gene3D" id="3.40.50.2300">
    <property type="match status" value="1"/>
</dbReference>
<evidence type="ECO:0000256" key="3">
    <source>
        <dbReference type="PROSITE-ProRule" id="PRU00169"/>
    </source>
</evidence>
<dbReference type="EMBL" id="AP023367">
    <property type="protein sequence ID" value="BCJ92648.1"/>
    <property type="molecule type" value="Genomic_DNA"/>
</dbReference>
<dbReference type="RefSeq" id="WP_184093821.1">
    <property type="nucleotide sequence ID" value="NZ_AP023367.1"/>
</dbReference>
<dbReference type="InterPro" id="IPR011006">
    <property type="entry name" value="CheY-like_superfamily"/>
</dbReference>
<dbReference type="SMART" id="SM00850">
    <property type="entry name" value="LytTR"/>
    <property type="match status" value="1"/>
</dbReference>
<comment type="function">
    <text evidence="2">May play the central regulatory role in sporulation. It may be an element of the effector pathway responsible for the activation of sporulation genes in response to nutritional stress. Spo0A may act in concert with spo0H (a sigma factor) to control the expression of some genes that are critical to the sporulation process.</text>
</comment>
<evidence type="ECO:0000313" key="5">
    <source>
        <dbReference type="Proteomes" id="UP000515561"/>
    </source>
</evidence>
<accession>A0A6S6R0Y9</accession>
<proteinExistence type="predicted"/>
<dbReference type="KEGG" id="acel:acsn021_02170"/>
<evidence type="ECO:0000256" key="1">
    <source>
        <dbReference type="ARBA" id="ARBA00018672"/>
    </source>
</evidence>
<comment type="caution">
    <text evidence="3">Lacks conserved residue(s) required for the propagation of feature annotation.</text>
</comment>
<gene>
    <name evidence="4" type="ORF">acsn021_02170</name>
</gene>
<dbReference type="PROSITE" id="PS50110">
    <property type="entry name" value="RESPONSE_REGULATORY"/>
    <property type="match status" value="1"/>
</dbReference>
<dbReference type="PROSITE" id="PS50930">
    <property type="entry name" value="HTH_LYTTR"/>
    <property type="match status" value="1"/>
</dbReference>
<dbReference type="PANTHER" id="PTHR37299">
    <property type="entry name" value="TRANSCRIPTIONAL REGULATOR-RELATED"/>
    <property type="match status" value="1"/>
</dbReference>
<evidence type="ECO:0000313" key="4">
    <source>
        <dbReference type="EMBL" id="BCJ92648.1"/>
    </source>
</evidence>